<dbReference type="OrthoDB" id="1099523at2"/>
<dbReference type="InterPro" id="IPR016047">
    <property type="entry name" value="M23ase_b-sheet_dom"/>
</dbReference>
<keyword evidence="2" id="KW-0645">Protease</keyword>
<dbReference type="PANTHER" id="PTHR21666">
    <property type="entry name" value="PEPTIDASE-RELATED"/>
    <property type="match status" value="1"/>
</dbReference>
<keyword evidence="3" id="KW-0479">Metal-binding</keyword>
<feature type="signal peptide" evidence="8">
    <location>
        <begin position="1"/>
        <end position="33"/>
    </location>
</feature>
<evidence type="ECO:0000256" key="8">
    <source>
        <dbReference type="SAM" id="SignalP"/>
    </source>
</evidence>
<protein>
    <recommendedName>
        <fullName evidence="9">M23ase beta-sheet core domain-containing protein</fullName>
    </recommendedName>
</protein>
<dbReference type="GO" id="GO:0006508">
    <property type="term" value="P:proteolysis"/>
    <property type="evidence" value="ECO:0007669"/>
    <property type="project" value="UniProtKB-KW"/>
</dbReference>
<comment type="cofactor">
    <cofactor evidence="1">
        <name>Zn(2+)</name>
        <dbReference type="ChEBI" id="CHEBI:29105"/>
    </cofactor>
</comment>
<dbReference type="Gene3D" id="6.10.250.3150">
    <property type="match status" value="1"/>
</dbReference>
<evidence type="ECO:0000259" key="9">
    <source>
        <dbReference type="Pfam" id="PF01551"/>
    </source>
</evidence>
<evidence type="ECO:0000256" key="3">
    <source>
        <dbReference type="ARBA" id="ARBA00022723"/>
    </source>
</evidence>
<accession>A0A4Q4Z234</accession>
<keyword evidence="4" id="KW-0378">Hydrolase</keyword>
<dbReference type="GO" id="GO:0004222">
    <property type="term" value="F:metalloendopeptidase activity"/>
    <property type="evidence" value="ECO:0007669"/>
    <property type="project" value="TreeGrafter"/>
</dbReference>
<evidence type="ECO:0000256" key="7">
    <source>
        <dbReference type="SAM" id="MobiDB-lite"/>
    </source>
</evidence>
<feature type="region of interest" description="Disordered" evidence="7">
    <location>
        <begin position="37"/>
        <end position="56"/>
    </location>
</feature>
<feature type="domain" description="M23ase beta-sheet core" evidence="9">
    <location>
        <begin position="320"/>
        <end position="419"/>
    </location>
</feature>
<dbReference type="GO" id="GO:0046872">
    <property type="term" value="F:metal ion binding"/>
    <property type="evidence" value="ECO:0007669"/>
    <property type="project" value="UniProtKB-KW"/>
</dbReference>
<keyword evidence="8" id="KW-0732">Signal</keyword>
<dbReference type="AlphaFoldDB" id="A0A4Q4Z234"/>
<evidence type="ECO:0000313" key="10">
    <source>
        <dbReference type="EMBL" id="RYP81697.1"/>
    </source>
</evidence>
<evidence type="ECO:0000313" key="11">
    <source>
        <dbReference type="Proteomes" id="UP000295198"/>
    </source>
</evidence>
<dbReference type="InterPro" id="IPR011055">
    <property type="entry name" value="Dup_hybrid_motif"/>
</dbReference>
<comment type="caution">
    <text evidence="10">The sequence shown here is derived from an EMBL/GenBank/DDBJ whole genome shotgun (WGS) entry which is preliminary data.</text>
</comment>
<organism evidence="10 11">
    <name type="scientific">Nocardioides guangzhouensis</name>
    <dbReference type="NCBI Taxonomy" id="2497878"/>
    <lineage>
        <taxon>Bacteria</taxon>
        <taxon>Bacillati</taxon>
        <taxon>Actinomycetota</taxon>
        <taxon>Actinomycetes</taxon>
        <taxon>Propionibacteriales</taxon>
        <taxon>Nocardioidaceae</taxon>
        <taxon>Nocardioides</taxon>
    </lineage>
</organism>
<sequence length="423" mass="46128">MVRSFPSDRRLLAALVSALMLAVVAVASPLAHAEDDLKHKQKQVKKQISRAHGDLDESSAGLRSALIRLRSARSQLTAARNELATTRVRLGRAQVRDQQMQTALEEAIADLTAARAAFEQGKQDVQVKKDEVGQMAADVYEMGDPRLMSLAGVLGADDLSDITMSTDVTDTVMSEENSQLDELTAAKVLLKVHQGNVKKKKDAVAVRRQEAADNLALMQQLEQQAVEQRASVRKLVDQRSVVAQRAARIKARDARHLARLEKQENAIAAKLRARALRLAAQHKGSRPGPSGGFLSYPVQGGYITSPYGYRVHPIYGYYSLHDGTDFGAGGCGKPLVAAADGRVSSRYWSDVYGNRLVLDYGFVRGVGLASIYNHASSYVVGVGQRVRRGQVIGYMGTTGWSTGCHLHFTVLVNGHTVDPVKWF</sequence>
<keyword evidence="11" id="KW-1185">Reference proteome</keyword>
<proteinExistence type="predicted"/>
<dbReference type="SUPFAM" id="SSF51261">
    <property type="entry name" value="Duplicated hybrid motif"/>
    <property type="match status" value="1"/>
</dbReference>
<evidence type="ECO:0000256" key="4">
    <source>
        <dbReference type="ARBA" id="ARBA00022801"/>
    </source>
</evidence>
<dbReference type="EMBL" id="SDKM01000061">
    <property type="protein sequence ID" value="RYP81697.1"/>
    <property type="molecule type" value="Genomic_DNA"/>
</dbReference>
<evidence type="ECO:0000256" key="5">
    <source>
        <dbReference type="ARBA" id="ARBA00022833"/>
    </source>
</evidence>
<keyword evidence="6" id="KW-0482">Metalloprotease</keyword>
<feature type="chain" id="PRO_5020552268" description="M23ase beta-sheet core domain-containing protein" evidence="8">
    <location>
        <begin position="34"/>
        <end position="423"/>
    </location>
</feature>
<reference evidence="10 11" key="1">
    <citation type="submission" date="2019-01" db="EMBL/GenBank/DDBJ databases">
        <title>Nocardioides guangzhouensis sp. nov., an actinobacterium isolated from soil.</title>
        <authorList>
            <person name="Fu Y."/>
            <person name="Cai Y."/>
            <person name="Lin Z."/>
            <person name="Chen P."/>
        </authorList>
    </citation>
    <scope>NUCLEOTIDE SEQUENCE [LARGE SCALE GENOMIC DNA]</scope>
    <source>
        <strain evidence="10 11">130</strain>
    </source>
</reference>
<dbReference type="RefSeq" id="WP_134720851.1">
    <property type="nucleotide sequence ID" value="NZ_SDKM01000061.1"/>
</dbReference>
<dbReference type="CDD" id="cd12797">
    <property type="entry name" value="M23_peptidase"/>
    <property type="match status" value="1"/>
</dbReference>
<gene>
    <name evidence="10" type="ORF">EKO23_23150</name>
</gene>
<name>A0A4Q4Z234_9ACTN</name>
<evidence type="ECO:0000256" key="6">
    <source>
        <dbReference type="ARBA" id="ARBA00023049"/>
    </source>
</evidence>
<feature type="compositionally biased region" description="Basic residues" evidence="7">
    <location>
        <begin position="39"/>
        <end position="49"/>
    </location>
</feature>
<evidence type="ECO:0000256" key="2">
    <source>
        <dbReference type="ARBA" id="ARBA00022670"/>
    </source>
</evidence>
<dbReference type="PANTHER" id="PTHR21666:SF288">
    <property type="entry name" value="CELL DIVISION PROTEIN YTFB"/>
    <property type="match status" value="1"/>
</dbReference>
<dbReference type="Proteomes" id="UP000295198">
    <property type="component" value="Unassembled WGS sequence"/>
</dbReference>
<keyword evidence="5" id="KW-0862">Zinc</keyword>
<dbReference type="Pfam" id="PF01551">
    <property type="entry name" value="Peptidase_M23"/>
    <property type="match status" value="1"/>
</dbReference>
<dbReference type="InterPro" id="IPR050570">
    <property type="entry name" value="Cell_wall_metabolism_enzyme"/>
</dbReference>
<dbReference type="Gene3D" id="2.70.70.10">
    <property type="entry name" value="Glucose Permease (Domain IIA)"/>
    <property type="match status" value="1"/>
</dbReference>
<evidence type="ECO:0000256" key="1">
    <source>
        <dbReference type="ARBA" id="ARBA00001947"/>
    </source>
</evidence>